<proteinExistence type="predicted"/>
<dbReference type="EMBL" id="CP089982">
    <property type="protein sequence ID" value="WXA95873.1"/>
    <property type="molecule type" value="Genomic_DNA"/>
</dbReference>
<reference evidence="2 3" key="1">
    <citation type="submission" date="2021-12" db="EMBL/GenBank/DDBJ databases">
        <title>Discovery of the Pendulisporaceae a myxobacterial family with distinct sporulation behavior and unique specialized metabolism.</title>
        <authorList>
            <person name="Garcia R."/>
            <person name="Popoff A."/>
            <person name="Bader C.D."/>
            <person name="Loehr J."/>
            <person name="Walesch S."/>
            <person name="Walt C."/>
            <person name="Boldt J."/>
            <person name="Bunk B."/>
            <person name="Haeckl F.J.F.P.J."/>
            <person name="Gunesch A.P."/>
            <person name="Birkelbach J."/>
            <person name="Nuebel U."/>
            <person name="Pietschmann T."/>
            <person name="Bach T."/>
            <person name="Mueller R."/>
        </authorList>
    </citation>
    <scope>NUCLEOTIDE SEQUENCE [LARGE SCALE GENOMIC DNA]</scope>
    <source>
        <strain evidence="2 3">MSr12523</strain>
    </source>
</reference>
<keyword evidence="3" id="KW-1185">Reference proteome</keyword>
<evidence type="ECO:0000313" key="2">
    <source>
        <dbReference type="EMBL" id="WXA95873.1"/>
    </source>
</evidence>
<evidence type="ECO:0000313" key="3">
    <source>
        <dbReference type="Proteomes" id="UP001379533"/>
    </source>
</evidence>
<feature type="region of interest" description="Disordered" evidence="1">
    <location>
        <begin position="38"/>
        <end position="69"/>
    </location>
</feature>
<feature type="compositionally biased region" description="Basic and acidic residues" evidence="1">
    <location>
        <begin position="45"/>
        <end position="58"/>
    </location>
</feature>
<protein>
    <submittedName>
        <fullName evidence="2">Uncharacterized protein</fullName>
    </submittedName>
</protein>
<dbReference type="RefSeq" id="WP_394846483.1">
    <property type="nucleotide sequence ID" value="NZ_CP089982.1"/>
</dbReference>
<sequence length="109" mass="12139">MSDTKFAQLLSSKKIDPRRVLVASRAIERLTREDRTIRLAKRRAKGGEGDKAEKETRKPHSGRPVTPRALDAALKGGDLSGPAKTRLLRAVNKVLEQKKQEPVDIKALF</sequence>
<name>A0ABZ2KEY0_9BACT</name>
<dbReference type="Proteomes" id="UP001379533">
    <property type="component" value="Chromosome"/>
</dbReference>
<gene>
    <name evidence="2" type="ORF">LZC95_03335</name>
</gene>
<accession>A0ABZ2KEY0</accession>
<evidence type="ECO:0000256" key="1">
    <source>
        <dbReference type="SAM" id="MobiDB-lite"/>
    </source>
</evidence>
<organism evidence="2 3">
    <name type="scientific">Pendulispora brunnea</name>
    <dbReference type="NCBI Taxonomy" id="2905690"/>
    <lineage>
        <taxon>Bacteria</taxon>
        <taxon>Pseudomonadati</taxon>
        <taxon>Myxococcota</taxon>
        <taxon>Myxococcia</taxon>
        <taxon>Myxococcales</taxon>
        <taxon>Sorangiineae</taxon>
        <taxon>Pendulisporaceae</taxon>
        <taxon>Pendulispora</taxon>
    </lineage>
</organism>